<comment type="caution">
    <text evidence="1">The sequence shown here is derived from an EMBL/GenBank/DDBJ whole genome shotgun (WGS) entry which is preliminary data.</text>
</comment>
<dbReference type="RefSeq" id="WP_228461089.1">
    <property type="nucleotide sequence ID" value="NZ_JACHLE010000008.1"/>
</dbReference>
<keyword evidence="2" id="KW-1185">Reference proteome</keyword>
<evidence type="ECO:0000313" key="1">
    <source>
        <dbReference type="EMBL" id="MBB4808196.1"/>
    </source>
</evidence>
<protein>
    <submittedName>
        <fullName evidence="1">Uncharacterized protein</fullName>
    </submittedName>
</protein>
<gene>
    <name evidence="1" type="ORF">HNP38_003537</name>
</gene>
<accession>A0A840KG95</accession>
<sequence>MLVSFMDFCRKKFDELVKAQQLVINTDDYLNFVGSFGKNIENAVKKTGRDYHKRENSCSGQFA</sequence>
<dbReference type="Proteomes" id="UP000592180">
    <property type="component" value="Unassembled WGS sequence"/>
</dbReference>
<organism evidence="1 2">
    <name type="scientific">Chryseobacterium defluvii</name>
    <dbReference type="NCBI Taxonomy" id="160396"/>
    <lineage>
        <taxon>Bacteria</taxon>
        <taxon>Pseudomonadati</taxon>
        <taxon>Bacteroidota</taxon>
        <taxon>Flavobacteriia</taxon>
        <taxon>Flavobacteriales</taxon>
        <taxon>Weeksellaceae</taxon>
        <taxon>Chryseobacterium group</taxon>
        <taxon>Chryseobacterium</taxon>
    </lineage>
</organism>
<evidence type="ECO:0000313" key="2">
    <source>
        <dbReference type="Proteomes" id="UP000592180"/>
    </source>
</evidence>
<name>A0A840KG95_9FLAO</name>
<dbReference type="AlphaFoldDB" id="A0A840KG95"/>
<dbReference type="EMBL" id="JACHLE010000008">
    <property type="protein sequence ID" value="MBB4808196.1"/>
    <property type="molecule type" value="Genomic_DNA"/>
</dbReference>
<reference evidence="1 2" key="1">
    <citation type="submission" date="2020-08" db="EMBL/GenBank/DDBJ databases">
        <title>Functional genomics of gut bacteria from endangered species of beetles.</title>
        <authorList>
            <person name="Carlos-Shanley C."/>
        </authorList>
    </citation>
    <scope>NUCLEOTIDE SEQUENCE [LARGE SCALE GENOMIC DNA]</scope>
    <source>
        <strain evidence="1 2">S00151</strain>
    </source>
</reference>
<proteinExistence type="predicted"/>